<dbReference type="PROSITE" id="PS50878">
    <property type="entry name" value="RT_POL"/>
    <property type="match status" value="1"/>
</dbReference>
<dbReference type="Pfam" id="PF03372">
    <property type="entry name" value="Exo_endo_phos"/>
    <property type="match status" value="1"/>
</dbReference>
<dbReference type="InterPro" id="IPR000477">
    <property type="entry name" value="RT_dom"/>
</dbReference>
<comment type="caution">
    <text evidence="2">The sequence shown here is derived from an EMBL/GenBank/DDBJ whole genome shotgun (WGS) entry which is preliminary data.</text>
</comment>
<name>A0A8T2C0B3_9BRAS</name>
<feature type="domain" description="Reverse transcriptase" evidence="1">
    <location>
        <begin position="956"/>
        <end position="1224"/>
    </location>
</feature>
<dbReference type="InterPro" id="IPR025558">
    <property type="entry name" value="DUF4283"/>
</dbReference>
<dbReference type="Proteomes" id="UP000694240">
    <property type="component" value="Chromosome 6"/>
</dbReference>
<gene>
    <name evidence="2" type="ORF">ISN45_Aa01g006930</name>
</gene>
<protein>
    <submittedName>
        <fullName evidence="2">Zinc knuckle CX2CX4HX4C</fullName>
    </submittedName>
</protein>
<dbReference type="InterPro" id="IPR005135">
    <property type="entry name" value="Endo/exonuclease/phosphatase"/>
</dbReference>
<dbReference type="EMBL" id="JAEFBK010000006">
    <property type="protein sequence ID" value="KAG7591696.1"/>
    <property type="molecule type" value="Genomic_DNA"/>
</dbReference>
<evidence type="ECO:0000313" key="2">
    <source>
        <dbReference type="EMBL" id="KAG7591696.1"/>
    </source>
</evidence>
<dbReference type="InterPro" id="IPR026960">
    <property type="entry name" value="RVT-Znf"/>
</dbReference>
<dbReference type="Pfam" id="PF14111">
    <property type="entry name" value="DUF4283"/>
    <property type="match status" value="1"/>
</dbReference>
<evidence type="ECO:0000313" key="3">
    <source>
        <dbReference type="Proteomes" id="UP000694240"/>
    </source>
</evidence>
<proteinExistence type="predicted"/>
<evidence type="ECO:0000259" key="1">
    <source>
        <dbReference type="PROSITE" id="PS50878"/>
    </source>
</evidence>
<dbReference type="PANTHER" id="PTHR33116:SF86">
    <property type="entry name" value="REVERSE TRANSCRIPTASE DOMAIN-CONTAINING PROTEIN"/>
    <property type="match status" value="1"/>
</dbReference>
<dbReference type="PANTHER" id="PTHR33116">
    <property type="entry name" value="REVERSE TRANSCRIPTASE ZINC-BINDING DOMAIN-CONTAINING PROTEIN-RELATED-RELATED"/>
    <property type="match status" value="1"/>
</dbReference>
<dbReference type="CDD" id="cd01650">
    <property type="entry name" value="RT_nLTR_like"/>
    <property type="match status" value="1"/>
</dbReference>
<dbReference type="InterPro" id="IPR025836">
    <property type="entry name" value="Zn_knuckle_CX2CX4HX4C"/>
</dbReference>
<accession>A0A8T2C0B3</accession>
<dbReference type="Pfam" id="PF00078">
    <property type="entry name" value="RVT_1"/>
    <property type="match status" value="1"/>
</dbReference>
<organism evidence="2 3">
    <name type="scientific">Arabidopsis thaliana x Arabidopsis arenosa</name>
    <dbReference type="NCBI Taxonomy" id="1240361"/>
    <lineage>
        <taxon>Eukaryota</taxon>
        <taxon>Viridiplantae</taxon>
        <taxon>Streptophyta</taxon>
        <taxon>Embryophyta</taxon>
        <taxon>Tracheophyta</taxon>
        <taxon>Spermatophyta</taxon>
        <taxon>Magnoliopsida</taxon>
        <taxon>eudicotyledons</taxon>
        <taxon>Gunneridae</taxon>
        <taxon>Pentapetalae</taxon>
        <taxon>rosids</taxon>
        <taxon>malvids</taxon>
        <taxon>Brassicales</taxon>
        <taxon>Brassicaceae</taxon>
        <taxon>Camelineae</taxon>
        <taxon>Arabidopsis</taxon>
    </lineage>
</organism>
<sequence length="1873" mass="213103">MSSAMDKAMMAMSLEEEDVPFDMPDLPEFSSCERNVLSLVGRTLNPDCQTMKHLIRDMPRKWQKIGRVRGIALSSEKFQFIFNSKHDLDEVLEKGVHTYNEWALAVERWVEHPPDSFLQFIPIWIQIWKLPINFYTVKAISSLADLIGQVKIVEFEPDKPQILPFVRVQVLFDVSRPLRRAKVVNLPHGGTTSVHFEYERIQKRCYECQRLTHERDACPLFLKKKEIQAEAKGKGSSRVVVAKVPFLKESDLLFGILEEHQVGINPQTGRQRIAPEVLEGMRQYVNVSNADERLVRIERIKNSVKEVESDPILAKSYLQLEPPPLVASVSSKPKGIVFSYGDQAASQTSQPSSSCDIPMPSSFFPAVGDLNLVDQPRSQSLFDPTDFLRLAQPSLDISTVYRTGCFATSSSGNIQKKPKQRKRPSKFTRKLKQAASLVPKEAVNIEEGLSSGFLVKQKTSSEGLSVVESPGAPILKLGFEIGMPVKRKAVGLGRSQDLTIHRLKELRKTLFPEMLFVMETMHGRDVLVDLQETLGYDRVYTVEPEGKSGGLALFIKAGVTVDLRYVDKNLLDFHVQFGAVSCFVSCIYGDPIFKKRLLNWERMSRIGVGRRDPWCIVGDFNDILHNGEKIGGPRRSENVFKPFSDMLTACNMVELPSHGNSFTWAGRRYDLWIQSRLDRSFGNKEWFSLFPVSNQSFLDLRGSDHRPVLIKLTASQDRYRGQFRFDKRLLFKPDVEETIFLAWNSTASNRTDDVAQRLRVCRKALSSWKKTNNLNSKDKINQLENALEMEQSSLFPRFLLVYNLKMDLALAYNEEEEYWRQKSKDKWMHSGDRNTGFFHASVKNSRAKKRIDLLLDVNGNEQKSEGAKGEVASAYFNTLFSSANPASFNHWFFYFPSKVTAEMNNSLILSVTKEEVKEAMFSIKPSSAPGPDGMSALFFQHYWFIVGDQVVKEVQLFFLNGDFPEEWNYTHLCLIPKVPHATEMKNLRPISLCSVLYKVISKILVKRLKPLLPGLVSDSQSAFVADRLISDNIVVAHEIVHSLNSKPVFAAEYMTVKTDMSKAFDRVEWSYLRSLLLALGFHLKWVNWVMKCVSSVTYSVLINDVPHGMIKPQRGLRQGDPLSPFLFVLCTEGLTHLLNRAHFEGKISGFQFHDNGPVIHHLLFADDSLFMCKANQDQALELLRILTCYGKATGQELNLAKSSITFGAKVLQENKDLIKAGFGIYSEGGAGTYLGLPECFSGSKIELLNYIKERLKSKLSGWYARTLSLGGKEVLLKSVAMAMPVFAMSCFRLPKTTCENLSSAMAAFWWSSQEHERKIHWLSWEKLCLSKDLGGLGFKDIALFNQALLAKQAWRLIQHPHCLFAKFLKHRYYPLVDFLDAVLGSRPSFAWRSILFGRDLLIKGLQKRVGNGNSIKVWLEPWLEDGIMRIPWIKNPIIDLELSVNDLIDFERRDWDPQKLDELFFPDDIIKIKRRKPVVDLDDFFVWKHNKNGDFSVKSAYWLATEINRAAIISQADVQPSINTLKAQVWKLTTDPKIKVFLWKALSGALGVTDQLLHRGMKLDGRCQACGFEGESINHVLFECSVARQIWAVSDYPSPENGFNKGAVFSNIHHLLVNRDNKSWPSSIRKSFPWILWRIWKNRNLLFFEGKSFDARQSVIKIQEDVTEWFSAQRGDVLVEPTARDLFSSTDGFVASAAQFHTQLEPLPIWKPPLSGWLKCNVGVSWSKRNNLAGGAWVLRDDGGRVLLHSRRSFIDVTNKDQAVFLSALWALESMISHRCTKVVFALQDVSLIGVILRPIAWPSFRYESIELLRCLGHFLEWSVVLELPLANRGAYLLAQSVTSDCRLNSYVASSYPTWLYGLFECERLASSV</sequence>
<keyword evidence="3" id="KW-1185">Reference proteome</keyword>
<reference evidence="2 3" key="1">
    <citation type="submission" date="2020-12" db="EMBL/GenBank/DDBJ databases">
        <title>Concerted genomic and epigenomic changes stabilize Arabidopsis allopolyploids.</title>
        <authorList>
            <person name="Chen Z."/>
        </authorList>
    </citation>
    <scope>NUCLEOTIDE SEQUENCE [LARGE SCALE GENOMIC DNA]</scope>
    <source>
        <strain evidence="2">Allo738</strain>
        <tissue evidence="2">Leaf</tissue>
    </source>
</reference>
<dbReference type="GO" id="GO:0003824">
    <property type="term" value="F:catalytic activity"/>
    <property type="evidence" value="ECO:0007669"/>
    <property type="project" value="InterPro"/>
</dbReference>
<dbReference type="Pfam" id="PF13966">
    <property type="entry name" value="zf-RVT"/>
    <property type="match status" value="1"/>
</dbReference>
<dbReference type="Pfam" id="PF14392">
    <property type="entry name" value="zf-CCHC_4"/>
    <property type="match status" value="1"/>
</dbReference>